<reference evidence="2 4" key="2">
    <citation type="submission" date="2018-06" db="EMBL/GenBank/DDBJ databases">
        <authorList>
            <consortium name="Pathogen Informatics"/>
            <person name="Doyle S."/>
        </authorList>
    </citation>
    <scope>NUCLEOTIDE SEQUENCE [LARGE SCALE GENOMIC DNA]</scope>
    <source>
        <strain evidence="2 4">NCTC13832</strain>
    </source>
</reference>
<name>A0A0D6XUF4_9STAP</name>
<reference evidence="1 3" key="1">
    <citation type="submission" date="2015-01" db="EMBL/GenBank/DDBJ databases">
        <authorList>
            <person name="Guo J."/>
        </authorList>
    </citation>
    <scope>NUCLEOTIDE SEQUENCE [LARGE SCALE GENOMIC DNA]</scope>
    <source>
        <strain evidence="1 3">DSM 22147</strain>
    </source>
</reference>
<gene>
    <name evidence="2" type="ORF">NCTC13832_00723</name>
    <name evidence="1" type="ORF">TP70_02370</name>
</gene>
<organism evidence="2 4">
    <name type="scientific">Staphylococcus microti</name>
    <dbReference type="NCBI Taxonomy" id="569857"/>
    <lineage>
        <taxon>Bacteria</taxon>
        <taxon>Bacillati</taxon>
        <taxon>Bacillota</taxon>
        <taxon>Bacilli</taxon>
        <taxon>Bacillales</taxon>
        <taxon>Staphylococcaceae</taxon>
        <taxon>Staphylococcus</taxon>
    </lineage>
</organism>
<evidence type="ECO:0000313" key="1">
    <source>
        <dbReference type="EMBL" id="KIX91473.1"/>
    </source>
</evidence>
<dbReference type="EMBL" id="JXWY01000013">
    <property type="protein sequence ID" value="KIX91473.1"/>
    <property type="molecule type" value="Genomic_DNA"/>
</dbReference>
<proteinExistence type="predicted"/>
<evidence type="ECO:0000313" key="2">
    <source>
        <dbReference type="EMBL" id="SUM57058.1"/>
    </source>
</evidence>
<dbReference type="EMBL" id="UHDT01000001">
    <property type="protein sequence ID" value="SUM57058.1"/>
    <property type="molecule type" value="Genomic_DNA"/>
</dbReference>
<dbReference type="Proteomes" id="UP000032366">
    <property type="component" value="Unassembled WGS sequence"/>
</dbReference>
<dbReference type="OrthoDB" id="2418300at2"/>
<dbReference type="AlphaFoldDB" id="A0A0D6XUF4"/>
<evidence type="ECO:0000313" key="4">
    <source>
        <dbReference type="Proteomes" id="UP000254100"/>
    </source>
</evidence>
<sequence length="93" mass="11219">MYEWELYVKGARHRRLDVLEDMRLQSIMQARLSNGKDVKQITKQIERERKLIDQTASSIAHDQAKEKWLKREVAKVQRQALQRWLDEKTQRGE</sequence>
<dbReference type="RefSeq" id="WP_044359062.1">
    <property type="nucleotide sequence ID" value="NZ_PPRJ01000014.1"/>
</dbReference>
<keyword evidence="3" id="KW-1185">Reference proteome</keyword>
<accession>A0A0D6XUF4</accession>
<protein>
    <submittedName>
        <fullName evidence="2">Uncharacterized protein</fullName>
    </submittedName>
</protein>
<evidence type="ECO:0000313" key="3">
    <source>
        <dbReference type="Proteomes" id="UP000032366"/>
    </source>
</evidence>
<dbReference type="Proteomes" id="UP000254100">
    <property type="component" value="Unassembled WGS sequence"/>
</dbReference>